<dbReference type="GO" id="GO:0004499">
    <property type="term" value="F:N,N-dimethylaniline monooxygenase activity"/>
    <property type="evidence" value="ECO:0007669"/>
    <property type="project" value="InterPro"/>
</dbReference>
<comment type="caution">
    <text evidence="10">The sequence shown here is derived from an EMBL/GenBank/DDBJ whole genome shotgun (WGS) entry which is preliminary data.</text>
</comment>
<dbReference type="Gene3D" id="3.40.50.720">
    <property type="entry name" value="NAD(P)-binding Rossmann-like Domain"/>
    <property type="match status" value="1"/>
</dbReference>
<evidence type="ECO:0000256" key="2">
    <source>
        <dbReference type="ARBA" id="ARBA00022630"/>
    </source>
</evidence>
<evidence type="ECO:0000256" key="6">
    <source>
        <dbReference type="ARBA" id="ARBA00023002"/>
    </source>
</evidence>
<keyword evidence="3 7" id="KW-0479">Metal-binding</keyword>
<accession>A0A366S424</accession>
<dbReference type="InterPro" id="IPR013149">
    <property type="entry name" value="ADH-like_C"/>
</dbReference>
<protein>
    <recommendedName>
        <fullName evidence="12">Enoyl reductase (ER) domain-containing protein</fullName>
    </recommendedName>
</protein>
<dbReference type="InterPro" id="IPR011032">
    <property type="entry name" value="GroES-like_sf"/>
</dbReference>
<organism evidence="10 11">
    <name type="scientific">Fusarium coffeatum</name>
    <dbReference type="NCBI Taxonomy" id="231269"/>
    <lineage>
        <taxon>Eukaryota</taxon>
        <taxon>Fungi</taxon>
        <taxon>Dikarya</taxon>
        <taxon>Ascomycota</taxon>
        <taxon>Pezizomycotina</taxon>
        <taxon>Sordariomycetes</taxon>
        <taxon>Hypocreomycetidae</taxon>
        <taxon>Hypocreales</taxon>
        <taxon>Nectriaceae</taxon>
        <taxon>Fusarium</taxon>
        <taxon>Fusarium incarnatum-equiseti species complex</taxon>
    </lineage>
</organism>
<dbReference type="PANTHER" id="PTHR42813:SF2">
    <property type="entry name" value="DEHYDROGENASE, ZINC-CONTAINING, PUTATIVE (AFU_ORTHOLOGUE AFUA_2G02810)-RELATED"/>
    <property type="match status" value="1"/>
</dbReference>
<keyword evidence="6" id="KW-0560">Oxidoreductase</keyword>
<dbReference type="CDD" id="cd08284">
    <property type="entry name" value="FDH_like_2"/>
    <property type="match status" value="1"/>
</dbReference>
<dbReference type="EMBL" id="QKXC01000075">
    <property type="protein sequence ID" value="RBR23395.1"/>
    <property type="molecule type" value="Genomic_DNA"/>
</dbReference>
<evidence type="ECO:0000313" key="10">
    <source>
        <dbReference type="EMBL" id="RBR23395.1"/>
    </source>
</evidence>
<dbReference type="GO" id="GO:0050660">
    <property type="term" value="F:flavin adenine dinucleotide binding"/>
    <property type="evidence" value="ECO:0007669"/>
    <property type="project" value="InterPro"/>
</dbReference>
<dbReference type="GO" id="GO:0050661">
    <property type="term" value="F:NADP binding"/>
    <property type="evidence" value="ECO:0007669"/>
    <property type="project" value="InterPro"/>
</dbReference>
<keyword evidence="11" id="KW-1185">Reference proteome</keyword>
<feature type="domain" description="Alcohol dehydrogenase-like C-terminal" evidence="8">
    <location>
        <begin position="187"/>
        <end position="314"/>
    </location>
</feature>
<keyword evidence="5 7" id="KW-0862">Zinc</keyword>
<proteinExistence type="inferred from homology"/>
<dbReference type="Gene3D" id="3.90.180.10">
    <property type="entry name" value="Medium-chain alcohol dehydrogenases, catalytic domain"/>
    <property type="match status" value="1"/>
</dbReference>
<dbReference type="Pfam" id="PF08240">
    <property type="entry name" value="ADH_N"/>
    <property type="match status" value="1"/>
</dbReference>
<keyword evidence="4" id="KW-0274">FAD</keyword>
<evidence type="ECO:0000256" key="1">
    <source>
        <dbReference type="ARBA" id="ARBA00001947"/>
    </source>
</evidence>
<evidence type="ECO:0000256" key="5">
    <source>
        <dbReference type="ARBA" id="ARBA00022833"/>
    </source>
</evidence>
<reference evidence="10 11" key="1">
    <citation type="submission" date="2018-06" db="EMBL/GenBank/DDBJ databases">
        <title>Fusarium incarnatum-equiseti species complex species 28.</title>
        <authorList>
            <person name="Gardiner D.M."/>
        </authorList>
    </citation>
    <scope>NUCLEOTIDE SEQUENCE [LARGE SCALE GENOMIC DNA]</scope>
    <source>
        <strain evidence="10 11">FIESC_28</strain>
    </source>
</reference>
<dbReference type="OrthoDB" id="442947at2759"/>
<dbReference type="InterPro" id="IPR036188">
    <property type="entry name" value="FAD/NAD-bd_sf"/>
</dbReference>
<evidence type="ECO:0008006" key="12">
    <source>
        <dbReference type="Google" id="ProtNLM"/>
    </source>
</evidence>
<keyword evidence="2" id="KW-0285">Flavoprotein</keyword>
<evidence type="ECO:0000313" key="11">
    <source>
        <dbReference type="Proteomes" id="UP000253153"/>
    </source>
</evidence>
<dbReference type="Pfam" id="PF00743">
    <property type="entry name" value="FMO-like"/>
    <property type="match status" value="1"/>
</dbReference>
<evidence type="ECO:0000259" key="9">
    <source>
        <dbReference type="Pfam" id="PF08240"/>
    </source>
</evidence>
<evidence type="ECO:0000256" key="4">
    <source>
        <dbReference type="ARBA" id="ARBA00022827"/>
    </source>
</evidence>
<dbReference type="Pfam" id="PF00107">
    <property type="entry name" value="ADH_zinc_N"/>
    <property type="match status" value="1"/>
</dbReference>
<dbReference type="PANTHER" id="PTHR42813">
    <property type="entry name" value="ZINC-TYPE ALCOHOL DEHYDROGENASE-LIKE"/>
    <property type="match status" value="1"/>
</dbReference>
<dbReference type="GeneID" id="41993219"/>
<name>A0A366S424_9HYPO</name>
<dbReference type="SUPFAM" id="SSF50129">
    <property type="entry name" value="GroES-like"/>
    <property type="match status" value="1"/>
</dbReference>
<evidence type="ECO:0000256" key="3">
    <source>
        <dbReference type="ARBA" id="ARBA00022723"/>
    </source>
</evidence>
<comment type="cofactor">
    <cofactor evidence="1 7">
        <name>Zn(2+)</name>
        <dbReference type="ChEBI" id="CHEBI:29105"/>
    </cofactor>
</comment>
<dbReference type="InterPro" id="IPR002328">
    <property type="entry name" value="ADH_Zn_CS"/>
</dbReference>
<dbReference type="InterPro" id="IPR036291">
    <property type="entry name" value="NAD(P)-bd_dom_sf"/>
</dbReference>
<evidence type="ECO:0000256" key="7">
    <source>
        <dbReference type="RuleBase" id="RU361277"/>
    </source>
</evidence>
<dbReference type="Gene3D" id="3.50.50.60">
    <property type="entry name" value="FAD/NAD(P)-binding domain"/>
    <property type="match status" value="2"/>
</dbReference>
<dbReference type="Proteomes" id="UP000253153">
    <property type="component" value="Unassembled WGS sequence"/>
</dbReference>
<evidence type="ECO:0000259" key="8">
    <source>
        <dbReference type="Pfam" id="PF00107"/>
    </source>
</evidence>
<sequence length="541" mass="58531">MSNPELMKAVVFDGPYKVSVQDRPVPQIQSPQDVIVKVNMTALCGSELHLYRGVEPTKPDFIMGHEFTGTIVALGSAVKSVKIGDKVVSPFTASCGQCYYCQNGGSARCVNSQALGSPNLDGAQAEYVRVPFADGTIIKAPTGISDQALILMADIFPTGYFGVNSAVEMMPKLDLQDATIVVIGCGPVGLCAVVAAAALKPKHLFAVDSVQARLDQAAKLGAEPLNFMEDKAGMVDRVKSVTGGRGADIVVEVVGLSPALRTAFELVRSFGAISSIGVHNAEIPWSGSEAYNKNVRLQMGRCPVRSIFHEAMDVLRQEQSSLGGDGQPNLIERIWAFDAIVVATGHYSLRRIPDAKGLAGWKAHFGDAVIHSKQYRRPEQFTGKKVLVIGGGASAYDVCRKTSEMANKVIHSTRGGDFELPQAMFPQNVEHVGGIEEFVLERNETIGSVKGHIPLTNGQRLYDVESVVLATGYITSYPFLQQYRRDDVAVDGATRDILVTSEGNMVHNLHKDIFYIEDSSLSFIGVLYHNVTFSLFDFQAQ</sequence>
<dbReference type="AlphaFoldDB" id="A0A366S424"/>
<dbReference type="InterPro" id="IPR013154">
    <property type="entry name" value="ADH-like_N"/>
</dbReference>
<dbReference type="GO" id="GO:0008270">
    <property type="term" value="F:zinc ion binding"/>
    <property type="evidence" value="ECO:0007669"/>
    <property type="project" value="InterPro"/>
</dbReference>
<dbReference type="PRINTS" id="PR00368">
    <property type="entry name" value="FADPNR"/>
</dbReference>
<feature type="domain" description="Alcohol dehydrogenase-like N-terminal" evidence="9">
    <location>
        <begin position="31"/>
        <end position="134"/>
    </location>
</feature>
<dbReference type="InterPro" id="IPR020946">
    <property type="entry name" value="Flavin_mOase-like"/>
</dbReference>
<dbReference type="SUPFAM" id="SSF51905">
    <property type="entry name" value="FAD/NAD(P)-binding domain"/>
    <property type="match status" value="1"/>
</dbReference>
<dbReference type="SUPFAM" id="SSF51735">
    <property type="entry name" value="NAD(P)-binding Rossmann-fold domains"/>
    <property type="match status" value="1"/>
</dbReference>
<dbReference type="PROSITE" id="PS00059">
    <property type="entry name" value="ADH_ZINC"/>
    <property type="match status" value="1"/>
</dbReference>
<dbReference type="RefSeq" id="XP_031017986.1">
    <property type="nucleotide sequence ID" value="XM_031157923.1"/>
</dbReference>
<gene>
    <name evidence="10" type="ORF">FIESC28_03774</name>
</gene>
<comment type="similarity">
    <text evidence="7">Belongs to the zinc-containing alcohol dehydrogenase family.</text>
</comment>